<dbReference type="InParanoid" id="A0A1E7F2T2"/>
<proteinExistence type="predicted"/>
<name>A0A1E7F2T2_9STRA</name>
<gene>
    <name evidence="1" type="ORF">FRACYDRAFT_244573</name>
</gene>
<dbReference type="Proteomes" id="UP000095751">
    <property type="component" value="Unassembled WGS sequence"/>
</dbReference>
<dbReference type="AlphaFoldDB" id="A0A1E7F2T2"/>
<accession>A0A1E7F2T2</accession>
<evidence type="ECO:0000313" key="1">
    <source>
        <dbReference type="EMBL" id="OEU12315.1"/>
    </source>
</evidence>
<dbReference type="KEGG" id="fcy:FRACYDRAFT_244573"/>
<dbReference type="EMBL" id="KV784365">
    <property type="protein sequence ID" value="OEU12315.1"/>
    <property type="molecule type" value="Genomic_DNA"/>
</dbReference>
<keyword evidence="2" id="KW-1185">Reference proteome</keyword>
<sequence>MGRFLAKTDGSLEIACVPHPVVERSGDEHIMDAMMTPSQATSLQMEHLKHYTNMEIRKLYWCKSYLHVKRISDLCTADGTFIIPNVHKGQRSIQQSSSRLSEIKQQRLNEATWGIWRKFLRTLCSASIDPMYNIYAQQE</sequence>
<organism evidence="1 2">
    <name type="scientific">Fragilariopsis cylindrus CCMP1102</name>
    <dbReference type="NCBI Taxonomy" id="635003"/>
    <lineage>
        <taxon>Eukaryota</taxon>
        <taxon>Sar</taxon>
        <taxon>Stramenopiles</taxon>
        <taxon>Ochrophyta</taxon>
        <taxon>Bacillariophyta</taxon>
        <taxon>Bacillariophyceae</taxon>
        <taxon>Bacillariophycidae</taxon>
        <taxon>Bacillariales</taxon>
        <taxon>Bacillariaceae</taxon>
        <taxon>Fragilariopsis</taxon>
    </lineage>
</organism>
<protein>
    <submittedName>
        <fullName evidence="1">Uncharacterized protein</fullName>
    </submittedName>
</protein>
<evidence type="ECO:0000313" key="2">
    <source>
        <dbReference type="Proteomes" id="UP000095751"/>
    </source>
</evidence>
<reference evidence="1 2" key="1">
    <citation type="submission" date="2016-09" db="EMBL/GenBank/DDBJ databases">
        <title>Extensive genetic diversity and differential bi-allelic expression allows diatom success in the polar Southern Ocean.</title>
        <authorList>
            <consortium name="DOE Joint Genome Institute"/>
            <person name="Mock T."/>
            <person name="Otillar R.P."/>
            <person name="Strauss J."/>
            <person name="Dupont C."/>
            <person name="Frickenhaus S."/>
            <person name="Maumus F."/>
            <person name="Mcmullan M."/>
            <person name="Sanges R."/>
            <person name="Schmutz J."/>
            <person name="Toseland A."/>
            <person name="Valas R."/>
            <person name="Veluchamy A."/>
            <person name="Ward B.J."/>
            <person name="Allen A."/>
            <person name="Barry K."/>
            <person name="Falciatore A."/>
            <person name="Ferrante M."/>
            <person name="Fortunato A.E."/>
            <person name="Gloeckner G."/>
            <person name="Gruber A."/>
            <person name="Hipkin R."/>
            <person name="Janech M."/>
            <person name="Kroth P."/>
            <person name="Leese F."/>
            <person name="Lindquist E."/>
            <person name="Lyon B.R."/>
            <person name="Martin J."/>
            <person name="Mayer C."/>
            <person name="Parker M."/>
            <person name="Quesneville H."/>
            <person name="Raymond J."/>
            <person name="Uhlig C."/>
            <person name="Valentin K.U."/>
            <person name="Worden A.Z."/>
            <person name="Armbrust E.V."/>
            <person name="Bowler C."/>
            <person name="Green B."/>
            <person name="Moulton V."/>
            <person name="Van Oosterhout C."/>
            <person name="Grigoriev I."/>
        </authorList>
    </citation>
    <scope>NUCLEOTIDE SEQUENCE [LARGE SCALE GENOMIC DNA]</scope>
    <source>
        <strain evidence="1 2">CCMP1102</strain>
    </source>
</reference>